<evidence type="ECO:0000313" key="1">
    <source>
        <dbReference type="Proteomes" id="UP000790787"/>
    </source>
</evidence>
<reference evidence="1" key="1">
    <citation type="journal article" date="2014" name="Nat. Commun.">
        <title>The tobacco genome sequence and its comparison with those of tomato and potato.</title>
        <authorList>
            <person name="Sierro N."/>
            <person name="Battey J.N."/>
            <person name="Ouadi S."/>
            <person name="Bakaher N."/>
            <person name="Bovet L."/>
            <person name="Willig A."/>
            <person name="Goepfert S."/>
            <person name="Peitsch M.C."/>
            <person name="Ivanov N.V."/>
        </authorList>
    </citation>
    <scope>NUCLEOTIDE SEQUENCE [LARGE SCALE GENOMIC DNA]</scope>
</reference>
<evidence type="ECO:0000313" key="2">
    <source>
        <dbReference type="RefSeq" id="XP_075084763.1"/>
    </source>
</evidence>
<gene>
    <name evidence="2" type="primary">LOC142168014</name>
</gene>
<name>A0AC58SIF3_TOBAC</name>
<accession>A0AC58SIF3</accession>
<dbReference type="Proteomes" id="UP000790787">
    <property type="component" value="Chromosome 13"/>
</dbReference>
<dbReference type="RefSeq" id="XP_075084763.1">
    <property type="nucleotide sequence ID" value="XM_075228662.1"/>
</dbReference>
<organism evidence="1 2">
    <name type="scientific">Nicotiana tabacum</name>
    <name type="common">Common tobacco</name>
    <dbReference type="NCBI Taxonomy" id="4097"/>
    <lineage>
        <taxon>Eukaryota</taxon>
        <taxon>Viridiplantae</taxon>
        <taxon>Streptophyta</taxon>
        <taxon>Embryophyta</taxon>
        <taxon>Tracheophyta</taxon>
        <taxon>Spermatophyta</taxon>
        <taxon>Magnoliopsida</taxon>
        <taxon>eudicotyledons</taxon>
        <taxon>Gunneridae</taxon>
        <taxon>Pentapetalae</taxon>
        <taxon>asterids</taxon>
        <taxon>lamiids</taxon>
        <taxon>Solanales</taxon>
        <taxon>Solanaceae</taxon>
        <taxon>Nicotianoideae</taxon>
        <taxon>Nicotianeae</taxon>
        <taxon>Nicotiana</taxon>
    </lineage>
</organism>
<keyword evidence="1" id="KW-1185">Reference proteome</keyword>
<proteinExistence type="predicted"/>
<sequence length="575" mass="64743">MVLVPSVNKAYSMLMEREIQKTMASASASLNAGEMAALLTNRVGNQQKPKKNYNLYCNYFKLKGHTRDTCYKLVGYPNDHKFKKRYNPQGTANLATEQPAPATCTSIATTPTFTPEQYKQILGSTNHMTPRLDLLHNASSLSRDCSVHLSNGELAEIAHSGSTNIFKDHKDLYTGKVLGIGSKSNGIYILKECIQKRRLTTPIVHTTAMQTSSQKKKKKSEFNKAQNLALEAWTPTMEALKRIDKVKQQFGNDRLDIDCYECPICPLARYETVLRITEIIHQTTYVYNPQQNDIVEMRHRYILEVARDLRLQAAIPLRFWGDCVLTVVQIINNLPSTILKGKFPRAFEVREPADAADVPPTHDVSQHSQVEDSIYDEFPYIGVMQNSNEIFEEADTSLDVLPSSIGEATENLSHPQGATDTLPIAIRKQPRTIGPPRWMQDFVSTSYAYPMSNYLSYDNLSPSYAKCLLAHSSVVEPQHYSEAARDARWVTAMQQEVEALEGNNTWDIVDLPAGKTPIGCKWVYKGYQSDKNFTSYELTDSWNMLSFGVLDHGGPSGSHQQHDNVHRGISTDYDL</sequence>
<reference evidence="2" key="2">
    <citation type="submission" date="2025-08" db="UniProtKB">
        <authorList>
            <consortium name="RefSeq"/>
        </authorList>
    </citation>
    <scope>IDENTIFICATION</scope>
    <source>
        <tissue evidence="2">Leaf</tissue>
    </source>
</reference>
<protein>
    <submittedName>
        <fullName evidence="2">Uncharacterized protein LOC142168014</fullName>
    </submittedName>
</protein>